<dbReference type="GO" id="GO:0005524">
    <property type="term" value="F:ATP binding"/>
    <property type="evidence" value="ECO:0007669"/>
    <property type="project" value="UniProtKB-KW"/>
</dbReference>
<gene>
    <name evidence="12" type="primary">PEX6_1</name>
    <name evidence="12" type="ORF">g.32600</name>
</gene>
<evidence type="ECO:0000256" key="1">
    <source>
        <dbReference type="ARBA" id="ARBA00004370"/>
    </source>
</evidence>
<dbReference type="GO" id="GO:0016558">
    <property type="term" value="P:protein import into peroxisome matrix"/>
    <property type="evidence" value="ECO:0007669"/>
    <property type="project" value="TreeGrafter"/>
</dbReference>
<evidence type="ECO:0000256" key="3">
    <source>
        <dbReference type="ARBA" id="ARBA00022593"/>
    </source>
</evidence>
<keyword evidence="6" id="KW-0067">ATP-binding</keyword>
<name>A0A0A1WD77_ZEUCU</name>
<dbReference type="Gene3D" id="3.40.50.300">
    <property type="entry name" value="P-loop containing nucleotide triphosphate hydrolases"/>
    <property type="match status" value="2"/>
</dbReference>
<reference evidence="12" key="2">
    <citation type="journal article" date="2015" name="Gigascience">
        <title>Reconstructing a comprehensive transcriptome assembly of a white-pupal translocated strain of the pest fruit fly Bactrocera cucurbitae.</title>
        <authorList>
            <person name="Sim S.B."/>
            <person name="Calla B."/>
            <person name="Hall B."/>
            <person name="DeRego T."/>
            <person name="Geib S.M."/>
        </authorList>
    </citation>
    <scope>NUCLEOTIDE SEQUENCE</scope>
</reference>
<dbReference type="AlphaFoldDB" id="A0A0A1WD77"/>
<dbReference type="Gene3D" id="1.10.8.60">
    <property type="match status" value="1"/>
</dbReference>
<dbReference type="SUPFAM" id="SSF52540">
    <property type="entry name" value="P-loop containing nucleoside triphosphate hydrolases"/>
    <property type="match status" value="2"/>
</dbReference>
<evidence type="ECO:0000256" key="10">
    <source>
        <dbReference type="ARBA" id="ARBA00048778"/>
    </source>
</evidence>
<evidence type="ECO:0000256" key="6">
    <source>
        <dbReference type="ARBA" id="ARBA00022840"/>
    </source>
</evidence>
<feature type="domain" description="AAA+ ATPase" evidence="11">
    <location>
        <begin position="660"/>
        <end position="799"/>
    </location>
</feature>
<evidence type="ECO:0000256" key="7">
    <source>
        <dbReference type="ARBA" id="ARBA00023136"/>
    </source>
</evidence>
<feature type="domain" description="AAA+ ATPase" evidence="11">
    <location>
        <begin position="371"/>
        <end position="504"/>
    </location>
</feature>
<dbReference type="GO" id="GO:0005829">
    <property type="term" value="C:cytosol"/>
    <property type="evidence" value="ECO:0007669"/>
    <property type="project" value="TreeGrafter"/>
</dbReference>
<evidence type="ECO:0000256" key="2">
    <source>
        <dbReference type="ARBA" id="ARBA00006914"/>
    </source>
</evidence>
<evidence type="ECO:0000259" key="11">
    <source>
        <dbReference type="SMART" id="SM00382"/>
    </source>
</evidence>
<keyword evidence="3" id="KW-0962">Peroxisome biogenesis</keyword>
<evidence type="ECO:0000256" key="4">
    <source>
        <dbReference type="ARBA" id="ARBA00022741"/>
    </source>
</evidence>
<keyword evidence="4" id="KW-0547">Nucleotide-binding</keyword>
<evidence type="ECO:0000256" key="8">
    <source>
        <dbReference type="ARBA" id="ARBA00034811"/>
    </source>
</evidence>
<dbReference type="PANTHER" id="PTHR23077:SF9">
    <property type="entry name" value="PEROXISOMAL ATPASE PEX6"/>
    <property type="match status" value="1"/>
</dbReference>
<dbReference type="PANTHER" id="PTHR23077">
    <property type="entry name" value="AAA-FAMILY ATPASE"/>
    <property type="match status" value="1"/>
</dbReference>
<organism evidence="12">
    <name type="scientific">Zeugodacus cucurbitae</name>
    <name type="common">Melon fruit fly</name>
    <name type="synonym">Bactrocera cucurbitae</name>
    <dbReference type="NCBI Taxonomy" id="28588"/>
    <lineage>
        <taxon>Eukaryota</taxon>
        <taxon>Metazoa</taxon>
        <taxon>Ecdysozoa</taxon>
        <taxon>Arthropoda</taxon>
        <taxon>Hexapoda</taxon>
        <taxon>Insecta</taxon>
        <taxon>Pterygota</taxon>
        <taxon>Neoptera</taxon>
        <taxon>Endopterygota</taxon>
        <taxon>Diptera</taxon>
        <taxon>Brachycera</taxon>
        <taxon>Muscomorpha</taxon>
        <taxon>Tephritoidea</taxon>
        <taxon>Tephritidae</taxon>
        <taxon>Zeugodacus</taxon>
        <taxon>Zeugodacus</taxon>
    </lineage>
</organism>
<evidence type="ECO:0000256" key="5">
    <source>
        <dbReference type="ARBA" id="ARBA00022801"/>
    </source>
</evidence>
<dbReference type="InterPro" id="IPR027417">
    <property type="entry name" value="P-loop_NTPase"/>
</dbReference>
<dbReference type="GO" id="GO:0005778">
    <property type="term" value="C:peroxisomal membrane"/>
    <property type="evidence" value="ECO:0007669"/>
    <property type="project" value="TreeGrafter"/>
</dbReference>
<keyword evidence="7" id="KW-0472">Membrane</keyword>
<protein>
    <recommendedName>
        <fullName evidence="8">Peroxisomal ATPase PEX6</fullName>
    </recommendedName>
    <alternativeName>
        <fullName evidence="9">Peroxin-6</fullName>
    </alternativeName>
</protein>
<proteinExistence type="inferred from homology"/>
<keyword evidence="5" id="KW-0378">Hydrolase</keyword>
<dbReference type="FunFam" id="3.40.50.300:FF:000109">
    <property type="entry name" value="Peroxisomal biogenesis factor 6"/>
    <property type="match status" value="1"/>
</dbReference>
<dbReference type="InterPro" id="IPR050168">
    <property type="entry name" value="AAA_ATPase_domain"/>
</dbReference>
<accession>A0A0A1WD77</accession>
<dbReference type="SMART" id="SM00382">
    <property type="entry name" value="AAA"/>
    <property type="match status" value="2"/>
</dbReference>
<dbReference type="PROSITE" id="PS00674">
    <property type="entry name" value="AAA"/>
    <property type="match status" value="1"/>
</dbReference>
<comment type="subcellular location">
    <subcellularLocation>
        <location evidence="1">Membrane</location>
    </subcellularLocation>
</comment>
<sequence length="910" mass="102907">MKRRVIVKKKKITANNSKRSIDDGSPLKYTYTGRMLELIEAYNVAVQILYPKYPWYIFPGHLICAIYNRYMKFYKGKHRLVPLPNALYELLIGKELIKTEHIAFASQDLCNEYVESTDVNFVNLIINAESALHSTSTKTNAKAKSLNPASDDVIKKMLSSAPHTIVAQILPTVNSQSNCIFVKENFYSNLMDRFRVTNDCSHRTRFWVHLEHLNEDQTIPSIASKAHIYLLNSPYDLPAEVSELILNNYFNTPRLLHRGHTYRIEVDAQLVGTAAYAHYYLIFAYLKCVYFRCAHLEVKGNDFEMQAIVAKNFTNLVQVPHTHHFLPRQLLDNIAITENYPTGLRRTYNLLRNSIDAFLPKKSACLSSKHIYPLFLLQGDRGAGKTKLTNAIAQELGLHVYGVDCAEIVSQVPSHTEMKLKAVFAKGSISEPLLICFHNFEIFGIDNEGNEDLRLLSAFQVQIQELFAHDRKHPIVIVALTNEKFLKPMIQRIFLEVIHLETPTKDERYNILCWLHTREMVNHKIFNKKEISSLPLFSLEQRDRYMTQISEKWLNVKSLLREVADKSQGFLLGDLEMLYENAIRALRKSREYKSNSCLKLVHFSTHLSEMQNSFANSLGAPKVPKVLWSDIGGLSKIKDEIQSSIGLPLKHMHLMGKNLRRSGILLYGPPGTGKTLVAKAVATECNISFLSVQGPELLNMYVGQSEQNVREVFERARTAAPCVLFLDELDSLAPNRGVAGDSGGVMDRVVSQLLAEMDALGDATKPVFILAATNRPDLIDPALLRPGRFDKLFFVGPCSTSDDKAAVLRAQTQRFNLAKNLDLNDIAEKLKGDMSGADLYSICSNAWLSAVRRTVDNHLKENTGIAAELLAADRVLVEMDDFTKSYSKFVPSISKSDLDYFNQLKSSYGV</sequence>
<dbReference type="InterPro" id="IPR003959">
    <property type="entry name" value="ATPase_AAA_core"/>
</dbReference>
<reference evidence="12" key="1">
    <citation type="submission" date="2014-11" db="EMBL/GenBank/DDBJ databases">
        <authorList>
            <person name="Geib S."/>
        </authorList>
    </citation>
    <scope>NUCLEOTIDE SEQUENCE</scope>
</reference>
<comment type="similarity">
    <text evidence="2">Belongs to the AAA ATPase family.</text>
</comment>
<comment type="catalytic activity">
    <reaction evidence="10">
        <text>ATP + H2O = ADP + phosphate + H(+)</text>
        <dbReference type="Rhea" id="RHEA:13065"/>
        <dbReference type="ChEBI" id="CHEBI:15377"/>
        <dbReference type="ChEBI" id="CHEBI:15378"/>
        <dbReference type="ChEBI" id="CHEBI:30616"/>
        <dbReference type="ChEBI" id="CHEBI:43474"/>
        <dbReference type="ChEBI" id="CHEBI:456216"/>
    </reaction>
    <physiologicalReaction direction="left-to-right" evidence="10">
        <dbReference type="Rhea" id="RHEA:13066"/>
    </physiologicalReaction>
</comment>
<dbReference type="InterPro" id="IPR003960">
    <property type="entry name" value="ATPase_AAA_CS"/>
</dbReference>
<dbReference type="GO" id="GO:0016887">
    <property type="term" value="F:ATP hydrolysis activity"/>
    <property type="evidence" value="ECO:0007669"/>
    <property type="project" value="InterPro"/>
</dbReference>
<dbReference type="InterPro" id="IPR003593">
    <property type="entry name" value="AAA+_ATPase"/>
</dbReference>
<dbReference type="EMBL" id="GBXI01017495">
    <property type="protein sequence ID" value="JAC96796.1"/>
    <property type="molecule type" value="Transcribed_RNA"/>
</dbReference>
<evidence type="ECO:0000313" key="12">
    <source>
        <dbReference type="EMBL" id="JAC96796.1"/>
    </source>
</evidence>
<dbReference type="Pfam" id="PF00004">
    <property type="entry name" value="AAA"/>
    <property type="match status" value="2"/>
</dbReference>
<evidence type="ECO:0000256" key="9">
    <source>
        <dbReference type="ARBA" id="ARBA00034920"/>
    </source>
</evidence>